<reference evidence="2" key="1">
    <citation type="submission" date="2021-12" db="EMBL/GenBank/DDBJ databases">
        <title>Alicyclobacillaceae gen. nov., sp. nov., isolated from chalcocite enrichment system.</title>
        <authorList>
            <person name="Jiang Z."/>
        </authorList>
    </citation>
    <scope>NUCLEOTIDE SEQUENCE</scope>
    <source>
        <strain evidence="2">MYW30-H2</strain>
    </source>
</reference>
<name>A0ABY4CH62_9BACL</name>
<keyword evidence="1" id="KW-1277">Toxin-antitoxin system</keyword>
<dbReference type="SUPFAM" id="SSF143011">
    <property type="entry name" value="RelE-like"/>
    <property type="match status" value="1"/>
</dbReference>
<dbReference type="Gene3D" id="3.30.2310.20">
    <property type="entry name" value="RelE-like"/>
    <property type="match status" value="1"/>
</dbReference>
<evidence type="ECO:0000256" key="1">
    <source>
        <dbReference type="ARBA" id="ARBA00022649"/>
    </source>
</evidence>
<organism evidence="2 3">
    <name type="scientific">Fodinisporobacter ferrooxydans</name>
    <dbReference type="NCBI Taxonomy" id="2901836"/>
    <lineage>
        <taxon>Bacteria</taxon>
        <taxon>Bacillati</taxon>
        <taxon>Bacillota</taxon>
        <taxon>Bacilli</taxon>
        <taxon>Bacillales</taxon>
        <taxon>Alicyclobacillaceae</taxon>
        <taxon>Fodinisporobacter</taxon>
    </lineage>
</organism>
<dbReference type="InterPro" id="IPR007712">
    <property type="entry name" value="RelE/ParE_toxin"/>
</dbReference>
<protein>
    <submittedName>
        <fullName evidence="2">Type II toxin-antitoxin system RelE/ParE family toxin</fullName>
    </submittedName>
</protein>
<sequence>MNSGYKLILRRAAIKFLSKQGKTTKQQIGSAMEGLLKIPPEGDIKVMEGEPGLFRLRVGKNRVLFRIDHTEKIVYVELIGPRGDVYKG</sequence>
<dbReference type="Pfam" id="PF05016">
    <property type="entry name" value="ParE_toxin"/>
    <property type="match status" value="1"/>
</dbReference>
<evidence type="ECO:0000313" key="3">
    <source>
        <dbReference type="Proteomes" id="UP000830167"/>
    </source>
</evidence>
<dbReference type="InterPro" id="IPR035093">
    <property type="entry name" value="RelE/ParE_toxin_dom_sf"/>
</dbReference>
<accession>A0ABY4CH62</accession>
<gene>
    <name evidence="2" type="ORF">LSG31_18550</name>
</gene>
<dbReference type="RefSeq" id="WP_347436543.1">
    <property type="nucleotide sequence ID" value="NZ_CP089291.1"/>
</dbReference>
<dbReference type="Proteomes" id="UP000830167">
    <property type="component" value="Chromosome"/>
</dbReference>
<dbReference type="EMBL" id="CP089291">
    <property type="protein sequence ID" value="UOF89852.1"/>
    <property type="molecule type" value="Genomic_DNA"/>
</dbReference>
<keyword evidence="3" id="KW-1185">Reference proteome</keyword>
<proteinExistence type="predicted"/>
<evidence type="ECO:0000313" key="2">
    <source>
        <dbReference type="EMBL" id="UOF89852.1"/>
    </source>
</evidence>